<dbReference type="Proteomes" id="UP000187209">
    <property type="component" value="Unassembled WGS sequence"/>
</dbReference>
<evidence type="ECO:0000256" key="1">
    <source>
        <dbReference type="ARBA" id="ARBA00009431"/>
    </source>
</evidence>
<feature type="signal peptide" evidence="2">
    <location>
        <begin position="1"/>
        <end position="19"/>
    </location>
</feature>
<dbReference type="GO" id="GO:0006508">
    <property type="term" value="P:proteolysis"/>
    <property type="evidence" value="ECO:0007669"/>
    <property type="project" value="UniProtKB-KW"/>
</dbReference>
<dbReference type="PROSITE" id="PS00131">
    <property type="entry name" value="CARBOXYPEPT_SER_SER"/>
    <property type="match status" value="1"/>
</dbReference>
<dbReference type="EMBL" id="MPUH01000302">
    <property type="protein sequence ID" value="OMJ83479.1"/>
    <property type="molecule type" value="Genomic_DNA"/>
</dbReference>
<evidence type="ECO:0000313" key="3">
    <source>
        <dbReference type="EMBL" id="OMJ83479.1"/>
    </source>
</evidence>
<evidence type="ECO:0000313" key="4">
    <source>
        <dbReference type="Proteomes" id="UP000187209"/>
    </source>
</evidence>
<dbReference type="GO" id="GO:0004185">
    <property type="term" value="F:serine-type carboxypeptidase activity"/>
    <property type="evidence" value="ECO:0007669"/>
    <property type="project" value="UniProtKB-UniRule"/>
</dbReference>
<keyword evidence="4" id="KW-1185">Reference proteome</keyword>
<dbReference type="SUPFAM" id="SSF53474">
    <property type="entry name" value="alpha/beta-Hydrolases"/>
    <property type="match status" value="1"/>
</dbReference>
<keyword evidence="2" id="KW-0732">Signal</keyword>
<feature type="chain" id="PRO_5011808951" description="Carboxypeptidase" evidence="2">
    <location>
        <begin position="20"/>
        <end position="437"/>
    </location>
</feature>
<sequence>MVWLLFALTLTVIAGPTSHLVTSLPNIGNLPMLMYSGYLQIPNSDNKELHYILYASQNNPTTDPLVLWLNGGPGCSSMEGAFMENGPYIFSETNNTMFANPYTWNKNASMLYLEAPAGVGYSMLGSLINNNTNDNQTASDNLQALFQWFNYFPEYKTNPFYIAGESYAGIYVPLLAYYIQQSNLNVSNLQINLKGILVGNGVTNWNVDAYNIWPQFLYWHQLIDDSIYVPWVNNNCTVMSDMSEYCESLYDQMEDLFTDVNFYDIYRECIHPDYLAVSHKARWSSRILTGILDCVPDNALVMYMNSPKVRNALHINSTIGAWEECASLNYTSDYARGSFVYYPSLISSNININIYSGDTDSAVPTTGTRTWLNMLNIPTAVNWTEWYLNNQVAGFFIRYGNNLRFNTIRGAGHMCIQWKPAQGYQMFLNFIQGKDFV</sequence>
<dbReference type="PANTHER" id="PTHR11802">
    <property type="entry name" value="SERINE PROTEASE FAMILY S10 SERINE CARBOXYPEPTIDASE"/>
    <property type="match status" value="1"/>
</dbReference>
<dbReference type="Gene3D" id="3.40.50.1820">
    <property type="entry name" value="alpha/beta hydrolase"/>
    <property type="match status" value="1"/>
</dbReference>
<accession>A0A1R2C3D7</accession>
<dbReference type="PANTHER" id="PTHR11802:SF201">
    <property type="entry name" value="CARBOXYPEPTIDASE"/>
    <property type="match status" value="1"/>
</dbReference>
<dbReference type="OrthoDB" id="443318at2759"/>
<evidence type="ECO:0000256" key="2">
    <source>
        <dbReference type="RuleBase" id="RU361156"/>
    </source>
</evidence>
<keyword evidence="2" id="KW-0121">Carboxypeptidase</keyword>
<dbReference type="PRINTS" id="PR00724">
    <property type="entry name" value="CRBOXYPTASEC"/>
</dbReference>
<reference evidence="3 4" key="1">
    <citation type="submission" date="2016-11" db="EMBL/GenBank/DDBJ databases">
        <title>The macronuclear genome of Stentor coeruleus: a giant cell with tiny introns.</title>
        <authorList>
            <person name="Slabodnick M."/>
            <person name="Ruby J.G."/>
            <person name="Reiff S.B."/>
            <person name="Swart E.C."/>
            <person name="Gosai S."/>
            <person name="Prabakaran S."/>
            <person name="Witkowska E."/>
            <person name="Larue G.E."/>
            <person name="Fisher S."/>
            <person name="Freeman R.M."/>
            <person name="Gunawardena J."/>
            <person name="Chu W."/>
            <person name="Stover N.A."/>
            <person name="Gregory B.D."/>
            <person name="Nowacki M."/>
            <person name="Derisi J."/>
            <person name="Roy S.W."/>
            <person name="Marshall W.F."/>
            <person name="Sood P."/>
        </authorList>
    </citation>
    <scope>NUCLEOTIDE SEQUENCE [LARGE SCALE GENOMIC DNA]</scope>
    <source>
        <strain evidence="3">WM001</strain>
    </source>
</reference>
<comment type="similarity">
    <text evidence="1 2">Belongs to the peptidase S10 family.</text>
</comment>
<gene>
    <name evidence="3" type="ORF">SteCoe_15582</name>
</gene>
<dbReference type="InterPro" id="IPR001563">
    <property type="entry name" value="Peptidase_S10"/>
</dbReference>
<proteinExistence type="inferred from homology"/>
<keyword evidence="2" id="KW-0645">Protease</keyword>
<organism evidence="3 4">
    <name type="scientific">Stentor coeruleus</name>
    <dbReference type="NCBI Taxonomy" id="5963"/>
    <lineage>
        <taxon>Eukaryota</taxon>
        <taxon>Sar</taxon>
        <taxon>Alveolata</taxon>
        <taxon>Ciliophora</taxon>
        <taxon>Postciliodesmatophora</taxon>
        <taxon>Heterotrichea</taxon>
        <taxon>Heterotrichida</taxon>
        <taxon>Stentoridae</taxon>
        <taxon>Stentor</taxon>
    </lineage>
</organism>
<comment type="caution">
    <text evidence="3">The sequence shown here is derived from an EMBL/GenBank/DDBJ whole genome shotgun (WGS) entry which is preliminary data.</text>
</comment>
<name>A0A1R2C3D7_9CILI</name>
<keyword evidence="2" id="KW-0378">Hydrolase</keyword>
<protein>
    <recommendedName>
        <fullName evidence="2">Carboxypeptidase</fullName>
        <ecNumber evidence="2">3.4.16.-</ecNumber>
    </recommendedName>
</protein>
<dbReference type="Pfam" id="PF00450">
    <property type="entry name" value="Peptidase_S10"/>
    <property type="match status" value="1"/>
</dbReference>
<dbReference type="InterPro" id="IPR018202">
    <property type="entry name" value="Ser_caboxypep_ser_AS"/>
</dbReference>
<dbReference type="EC" id="3.4.16.-" evidence="2"/>
<dbReference type="InterPro" id="IPR029058">
    <property type="entry name" value="AB_hydrolase_fold"/>
</dbReference>
<dbReference type="AlphaFoldDB" id="A0A1R2C3D7"/>